<keyword evidence="2" id="KW-1185">Reference proteome</keyword>
<protein>
    <submittedName>
        <fullName evidence="1">Uncharacterized protein</fullName>
    </submittedName>
</protein>
<sequence length="83" mass="9149">MWLGVQVGHQSPKGTTGYCVLEYLVGGNAALDTSVSSAMNEPTAITNISLQRLHPLFRCKEEFSYHAQTSWKLSRYAQISSAD</sequence>
<organism evidence="1 2">
    <name type="scientific">Araneus ventricosus</name>
    <name type="common">Orbweaver spider</name>
    <name type="synonym">Epeira ventricosa</name>
    <dbReference type="NCBI Taxonomy" id="182803"/>
    <lineage>
        <taxon>Eukaryota</taxon>
        <taxon>Metazoa</taxon>
        <taxon>Ecdysozoa</taxon>
        <taxon>Arthropoda</taxon>
        <taxon>Chelicerata</taxon>
        <taxon>Arachnida</taxon>
        <taxon>Araneae</taxon>
        <taxon>Araneomorphae</taxon>
        <taxon>Entelegynae</taxon>
        <taxon>Araneoidea</taxon>
        <taxon>Araneidae</taxon>
        <taxon>Araneus</taxon>
    </lineage>
</organism>
<reference evidence="1 2" key="1">
    <citation type="journal article" date="2019" name="Sci. Rep.">
        <title>Orb-weaving spider Araneus ventricosus genome elucidates the spidroin gene catalogue.</title>
        <authorList>
            <person name="Kono N."/>
            <person name="Nakamura H."/>
            <person name="Ohtoshi R."/>
            <person name="Moran D.A.P."/>
            <person name="Shinohara A."/>
            <person name="Yoshida Y."/>
            <person name="Fujiwara M."/>
            <person name="Mori M."/>
            <person name="Tomita M."/>
            <person name="Arakawa K."/>
        </authorList>
    </citation>
    <scope>NUCLEOTIDE SEQUENCE [LARGE SCALE GENOMIC DNA]</scope>
</reference>
<proteinExistence type="predicted"/>
<gene>
    <name evidence="1" type="ORF">AVEN_242347_1</name>
</gene>
<name>A0A4Y2N4C6_ARAVE</name>
<dbReference type="AlphaFoldDB" id="A0A4Y2N4C6"/>
<evidence type="ECO:0000313" key="2">
    <source>
        <dbReference type="Proteomes" id="UP000499080"/>
    </source>
</evidence>
<accession>A0A4Y2N4C6</accession>
<comment type="caution">
    <text evidence="1">The sequence shown here is derived from an EMBL/GenBank/DDBJ whole genome shotgun (WGS) entry which is preliminary data.</text>
</comment>
<dbReference type="Proteomes" id="UP000499080">
    <property type="component" value="Unassembled WGS sequence"/>
</dbReference>
<evidence type="ECO:0000313" key="1">
    <source>
        <dbReference type="EMBL" id="GBN34288.1"/>
    </source>
</evidence>
<dbReference type="EMBL" id="BGPR01008508">
    <property type="protein sequence ID" value="GBN34288.1"/>
    <property type="molecule type" value="Genomic_DNA"/>
</dbReference>